<evidence type="ECO:0000256" key="1">
    <source>
        <dbReference type="ARBA" id="ARBA00022741"/>
    </source>
</evidence>
<keyword evidence="2" id="KW-0067">ATP-binding</keyword>
<dbReference type="Gene3D" id="3.90.640.10">
    <property type="entry name" value="Actin, Chain A, domain 4"/>
    <property type="match status" value="1"/>
</dbReference>
<reference evidence="3" key="1">
    <citation type="journal article" date="2022" name="Int. J. Mol. Sci.">
        <title>Draft Genome of Tanacetum Coccineum: Genomic Comparison of Closely Related Tanacetum-Family Plants.</title>
        <authorList>
            <person name="Yamashiro T."/>
            <person name="Shiraishi A."/>
            <person name="Nakayama K."/>
            <person name="Satake H."/>
        </authorList>
    </citation>
    <scope>NUCLEOTIDE SEQUENCE</scope>
</reference>
<comment type="caution">
    <text evidence="3">The sequence shown here is derived from an EMBL/GenBank/DDBJ whole genome shotgun (WGS) entry which is preliminary data.</text>
</comment>
<dbReference type="SUPFAM" id="SSF53067">
    <property type="entry name" value="Actin-like ATPase domain"/>
    <property type="match status" value="1"/>
</dbReference>
<protein>
    <submittedName>
        <fullName evidence="3">Heat shock protein 70</fullName>
    </submittedName>
</protein>
<evidence type="ECO:0000313" key="4">
    <source>
        <dbReference type="Proteomes" id="UP001151760"/>
    </source>
</evidence>
<proteinExistence type="predicted"/>
<sequence length="117" mass="13089">MDLIKMMEIAEAFFGATVKHTLLGGVSLVNLIALRRFRTSCERAKRTLSLAAKTTSKIDSLHECADFYSTITRARFEELNMDLFRKCHSTAAPDLALDYTSIVENLGSKMILSPLNM</sequence>
<dbReference type="Pfam" id="PF00012">
    <property type="entry name" value="HSP70"/>
    <property type="match status" value="1"/>
</dbReference>
<keyword evidence="4" id="KW-1185">Reference proteome</keyword>
<keyword evidence="1" id="KW-0547">Nucleotide-binding</keyword>
<dbReference type="InterPro" id="IPR013126">
    <property type="entry name" value="Hsp_70_fam"/>
</dbReference>
<dbReference type="PANTHER" id="PTHR19375">
    <property type="entry name" value="HEAT SHOCK PROTEIN 70KDA"/>
    <property type="match status" value="1"/>
</dbReference>
<organism evidence="3 4">
    <name type="scientific">Tanacetum coccineum</name>
    <dbReference type="NCBI Taxonomy" id="301880"/>
    <lineage>
        <taxon>Eukaryota</taxon>
        <taxon>Viridiplantae</taxon>
        <taxon>Streptophyta</taxon>
        <taxon>Embryophyta</taxon>
        <taxon>Tracheophyta</taxon>
        <taxon>Spermatophyta</taxon>
        <taxon>Magnoliopsida</taxon>
        <taxon>eudicotyledons</taxon>
        <taxon>Gunneridae</taxon>
        <taxon>Pentapetalae</taxon>
        <taxon>asterids</taxon>
        <taxon>campanulids</taxon>
        <taxon>Asterales</taxon>
        <taxon>Asteraceae</taxon>
        <taxon>Asteroideae</taxon>
        <taxon>Anthemideae</taxon>
        <taxon>Anthemidinae</taxon>
        <taxon>Tanacetum</taxon>
    </lineage>
</organism>
<dbReference type="InterPro" id="IPR043129">
    <property type="entry name" value="ATPase_NBD"/>
</dbReference>
<accession>A0ABQ5IDG5</accession>
<evidence type="ECO:0000256" key="2">
    <source>
        <dbReference type="ARBA" id="ARBA00022840"/>
    </source>
</evidence>
<keyword evidence="3" id="KW-0346">Stress response</keyword>
<name>A0ABQ5IDG5_9ASTR</name>
<gene>
    <name evidence="3" type="ORF">Tco_1093015</name>
</gene>
<evidence type="ECO:0000313" key="3">
    <source>
        <dbReference type="EMBL" id="GJT97497.1"/>
    </source>
</evidence>
<dbReference type="Proteomes" id="UP001151760">
    <property type="component" value="Unassembled WGS sequence"/>
</dbReference>
<dbReference type="EMBL" id="BQNB010020585">
    <property type="protein sequence ID" value="GJT97497.1"/>
    <property type="molecule type" value="Genomic_DNA"/>
</dbReference>
<reference evidence="3" key="2">
    <citation type="submission" date="2022-01" db="EMBL/GenBank/DDBJ databases">
        <authorList>
            <person name="Yamashiro T."/>
            <person name="Shiraishi A."/>
            <person name="Satake H."/>
            <person name="Nakayama K."/>
        </authorList>
    </citation>
    <scope>NUCLEOTIDE SEQUENCE</scope>
</reference>